<accession>A0ABR1I5D5</accession>
<reference evidence="4 5" key="1">
    <citation type="journal article" date="2025" name="Microbiol. Resour. Announc.">
        <title>Draft genome sequences for Neonectria magnoliae and Neonectria punicea, canker pathogens of Liriodendron tulipifera and Acer saccharum in West Virginia.</title>
        <authorList>
            <person name="Petronek H.M."/>
            <person name="Kasson M.T."/>
            <person name="Metheny A.M."/>
            <person name="Stauder C.M."/>
            <person name="Lovett B."/>
            <person name="Lynch S.C."/>
            <person name="Garnas J.R."/>
            <person name="Kasson L.R."/>
            <person name="Stajich J.E."/>
        </authorList>
    </citation>
    <scope>NUCLEOTIDE SEQUENCE [LARGE SCALE GENOMIC DNA]</scope>
    <source>
        <strain evidence="4 5">NRRL 64651</strain>
    </source>
</reference>
<keyword evidence="3" id="KW-0732">Signal</keyword>
<evidence type="ECO:0008006" key="6">
    <source>
        <dbReference type="Google" id="ProtNLM"/>
    </source>
</evidence>
<proteinExistence type="predicted"/>
<dbReference type="InterPro" id="IPR006652">
    <property type="entry name" value="Kelch_1"/>
</dbReference>
<dbReference type="EMBL" id="JAZAVK010000045">
    <property type="protein sequence ID" value="KAK7428167.1"/>
    <property type="molecule type" value="Genomic_DNA"/>
</dbReference>
<name>A0ABR1I5D5_9HYPO</name>
<dbReference type="PANTHER" id="PTHR46344:SF27">
    <property type="entry name" value="KELCH REPEAT SUPERFAMILY PROTEIN"/>
    <property type="match status" value="1"/>
</dbReference>
<feature type="chain" id="PRO_5046772911" description="Galactose oxidase" evidence="3">
    <location>
        <begin position="20"/>
        <end position="347"/>
    </location>
</feature>
<keyword evidence="1" id="KW-0880">Kelch repeat</keyword>
<feature type="signal peptide" evidence="3">
    <location>
        <begin position="1"/>
        <end position="19"/>
    </location>
</feature>
<dbReference type="SMART" id="SM00612">
    <property type="entry name" value="Kelch"/>
    <property type="match status" value="4"/>
</dbReference>
<evidence type="ECO:0000256" key="3">
    <source>
        <dbReference type="SAM" id="SignalP"/>
    </source>
</evidence>
<dbReference type="Gene3D" id="2.120.10.80">
    <property type="entry name" value="Kelch-type beta propeller"/>
    <property type="match status" value="2"/>
</dbReference>
<dbReference type="Proteomes" id="UP001498421">
    <property type="component" value="Unassembled WGS sequence"/>
</dbReference>
<dbReference type="PANTHER" id="PTHR46344">
    <property type="entry name" value="OS02G0202900 PROTEIN"/>
    <property type="match status" value="1"/>
</dbReference>
<organism evidence="4 5">
    <name type="scientific">Neonectria magnoliae</name>
    <dbReference type="NCBI Taxonomy" id="2732573"/>
    <lineage>
        <taxon>Eukaryota</taxon>
        <taxon>Fungi</taxon>
        <taxon>Dikarya</taxon>
        <taxon>Ascomycota</taxon>
        <taxon>Pezizomycotina</taxon>
        <taxon>Sordariomycetes</taxon>
        <taxon>Hypocreomycetidae</taxon>
        <taxon>Hypocreales</taxon>
        <taxon>Nectriaceae</taxon>
        <taxon>Neonectria</taxon>
    </lineage>
</organism>
<dbReference type="SUPFAM" id="SSF117281">
    <property type="entry name" value="Kelch motif"/>
    <property type="match status" value="1"/>
</dbReference>
<keyword evidence="5" id="KW-1185">Reference proteome</keyword>
<sequence>MRTTINLVALFGFANIAIGSSLGRKGGTWIDLAPIPIAPRQEHTTVALSHKTIAVLGGIVPENETYTTTDIMQLYDIPSNTWRSAAGAPFAVNHPNVAVVDNKIYLLGGLSVAPDGVWRAMPDSWVYDPVKDKWTPLDPIPDGMERGSATMGVYGKTIYLAGGMTQLDVIGGYQDSIKSVLSFDTCSGTWILLPEPATHIPEGRDHAGGAVVGSTYYVIGGRHFGQHNVKDTVFALDLNYPRRGWRTSSVKMPTPRGGVSAGTIGKSVYVFGGEGNEAEGSHGVFNETEVFDTVSETWRKLGPMKLPRHGTSAVAVGNRVYIPGGGIVQSAGPVNVTDTFCPFAAGI</sequence>
<evidence type="ECO:0000256" key="1">
    <source>
        <dbReference type="ARBA" id="ARBA00022441"/>
    </source>
</evidence>
<dbReference type="InterPro" id="IPR015915">
    <property type="entry name" value="Kelch-typ_b-propeller"/>
</dbReference>
<keyword evidence="2" id="KW-0677">Repeat</keyword>
<evidence type="ECO:0000313" key="5">
    <source>
        <dbReference type="Proteomes" id="UP001498421"/>
    </source>
</evidence>
<dbReference type="Pfam" id="PF24681">
    <property type="entry name" value="Kelch_KLHDC2_KLHL20_DRC7"/>
    <property type="match status" value="1"/>
</dbReference>
<dbReference type="Pfam" id="PF01344">
    <property type="entry name" value="Kelch_1"/>
    <property type="match status" value="1"/>
</dbReference>
<comment type="caution">
    <text evidence="4">The sequence shown here is derived from an EMBL/GenBank/DDBJ whole genome shotgun (WGS) entry which is preliminary data.</text>
</comment>
<gene>
    <name evidence="4" type="ORF">QQZ08_005407</name>
</gene>
<protein>
    <recommendedName>
        <fullName evidence="6">Galactose oxidase</fullName>
    </recommendedName>
</protein>
<evidence type="ECO:0000256" key="2">
    <source>
        <dbReference type="ARBA" id="ARBA00022737"/>
    </source>
</evidence>
<evidence type="ECO:0000313" key="4">
    <source>
        <dbReference type="EMBL" id="KAK7428167.1"/>
    </source>
</evidence>